<sequence>MAPIYPAYAWTTLATIPQATAMENDAT</sequence>
<reference evidence="1" key="2">
    <citation type="journal article" date="2015" name="Data Brief">
        <title>Shoot transcriptome of the giant reed, Arundo donax.</title>
        <authorList>
            <person name="Barrero R.A."/>
            <person name="Guerrero F.D."/>
            <person name="Moolhuijzen P."/>
            <person name="Goolsby J.A."/>
            <person name="Tidwell J."/>
            <person name="Bellgard S.E."/>
            <person name="Bellgard M.I."/>
        </authorList>
    </citation>
    <scope>NUCLEOTIDE SEQUENCE</scope>
    <source>
        <tissue evidence="1">Shoot tissue taken approximately 20 cm above the soil surface</tissue>
    </source>
</reference>
<protein>
    <submittedName>
        <fullName evidence="1">Uncharacterized protein</fullName>
    </submittedName>
</protein>
<proteinExistence type="predicted"/>
<reference evidence="1" key="1">
    <citation type="submission" date="2014-09" db="EMBL/GenBank/DDBJ databases">
        <authorList>
            <person name="Magalhaes I.L.F."/>
            <person name="Oliveira U."/>
            <person name="Santos F.R."/>
            <person name="Vidigal T.H.D.A."/>
            <person name="Brescovit A.D."/>
            <person name="Santos A.J."/>
        </authorList>
    </citation>
    <scope>NUCLEOTIDE SEQUENCE</scope>
    <source>
        <tissue evidence="1">Shoot tissue taken approximately 20 cm above the soil surface</tissue>
    </source>
</reference>
<organism evidence="1">
    <name type="scientific">Arundo donax</name>
    <name type="common">Giant reed</name>
    <name type="synonym">Donax arundinaceus</name>
    <dbReference type="NCBI Taxonomy" id="35708"/>
    <lineage>
        <taxon>Eukaryota</taxon>
        <taxon>Viridiplantae</taxon>
        <taxon>Streptophyta</taxon>
        <taxon>Embryophyta</taxon>
        <taxon>Tracheophyta</taxon>
        <taxon>Spermatophyta</taxon>
        <taxon>Magnoliopsida</taxon>
        <taxon>Liliopsida</taxon>
        <taxon>Poales</taxon>
        <taxon>Poaceae</taxon>
        <taxon>PACMAD clade</taxon>
        <taxon>Arundinoideae</taxon>
        <taxon>Arundineae</taxon>
        <taxon>Arundo</taxon>
    </lineage>
</organism>
<dbReference type="AlphaFoldDB" id="A0A0A8YCU2"/>
<dbReference type="EMBL" id="GBRH01274520">
    <property type="protein sequence ID" value="JAD23375.1"/>
    <property type="molecule type" value="Transcribed_RNA"/>
</dbReference>
<evidence type="ECO:0000313" key="1">
    <source>
        <dbReference type="EMBL" id="JAD23375.1"/>
    </source>
</evidence>
<name>A0A0A8YCU2_ARUDO</name>
<accession>A0A0A8YCU2</accession>